<keyword evidence="7" id="KW-0347">Helicase</keyword>
<dbReference type="PANTHER" id="PTHR47963">
    <property type="entry name" value="DEAD-BOX ATP-DEPENDENT RNA HELICASE 47, MITOCHONDRIAL"/>
    <property type="match status" value="1"/>
</dbReference>
<dbReference type="Proteomes" id="UP000018466">
    <property type="component" value="Unassembled WGS sequence"/>
</dbReference>
<dbReference type="GO" id="GO:0004518">
    <property type="term" value="F:nuclease activity"/>
    <property type="evidence" value="ECO:0007669"/>
    <property type="project" value="UniProtKB-KW"/>
</dbReference>
<name>A0AA37DFW0_9FIRM</name>
<accession>A0AA37DFW0</accession>
<evidence type="ECO:0000256" key="4">
    <source>
        <dbReference type="ARBA" id="ARBA00022723"/>
    </source>
</evidence>
<dbReference type="InterPro" id="IPR050547">
    <property type="entry name" value="DEAD_box_RNA_helicases"/>
</dbReference>
<comment type="similarity">
    <text evidence="1">In the N-terminal section; belongs to the CRISPR-associated nuclease Cas3-HD family.</text>
</comment>
<evidence type="ECO:0000313" key="12">
    <source>
        <dbReference type="Proteomes" id="UP000018466"/>
    </source>
</evidence>
<evidence type="ECO:0000256" key="2">
    <source>
        <dbReference type="ARBA" id="ARBA00009046"/>
    </source>
</evidence>
<dbReference type="SUPFAM" id="SSF52540">
    <property type="entry name" value="P-loop containing nucleoside triphosphate hydrolases"/>
    <property type="match status" value="1"/>
</dbReference>
<dbReference type="Gene3D" id="1.10.3210.30">
    <property type="match status" value="1"/>
</dbReference>
<keyword evidence="5" id="KW-0547">Nucleotide-binding</keyword>
<evidence type="ECO:0000256" key="9">
    <source>
        <dbReference type="ARBA" id="ARBA00023118"/>
    </source>
</evidence>
<dbReference type="GO" id="GO:0051607">
    <property type="term" value="P:defense response to virus"/>
    <property type="evidence" value="ECO:0007669"/>
    <property type="project" value="UniProtKB-KW"/>
</dbReference>
<gene>
    <name evidence="11" type="ORF">HMPREF9623_01547</name>
</gene>
<dbReference type="GO" id="GO:0016787">
    <property type="term" value="F:hydrolase activity"/>
    <property type="evidence" value="ECO:0007669"/>
    <property type="project" value="UniProtKB-KW"/>
</dbReference>
<dbReference type="InterPro" id="IPR014001">
    <property type="entry name" value="Helicase_ATP-bd"/>
</dbReference>
<dbReference type="InterPro" id="IPR011545">
    <property type="entry name" value="DEAD/DEAH_box_helicase_dom"/>
</dbReference>
<dbReference type="CDD" id="cd09641">
    <property type="entry name" value="Cas3''_I"/>
    <property type="match status" value="1"/>
</dbReference>
<keyword evidence="3" id="KW-0540">Nuclease</keyword>
<dbReference type="Pfam" id="PF22590">
    <property type="entry name" value="Cas3-like_C_2"/>
    <property type="match status" value="1"/>
</dbReference>
<evidence type="ECO:0000256" key="6">
    <source>
        <dbReference type="ARBA" id="ARBA00022801"/>
    </source>
</evidence>
<dbReference type="InterPro" id="IPR041372">
    <property type="entry name" value="Cas3_C"/>
</dbReference>
<dbReference type="CDD" id="cd17930">
    <property type="entry name" value="DEXHc_cas3"/>
    <property type="match status" value="1"/>
</dbReference>
<evidence type="ECO:0000256" key="1">
    <source>
        <dbReference type="ARBA" id="ARBA00006847"/>
    </source>
</evidence>
<evidence type="ECO:0000256" key="5">
    <source>
        <dbReference type="ARBA" id="ARBA00022741"/>
    </source>
</evidence>
<keyword evidence="9" id="KW-0051">Antiviral defense</keyword>
<dbReference type="GO" id="GO:0003723">
    <property type="term" value="F:RNA binding"/>
    <property type="evidence" value="ECO:0007669"/>
    <property type="project" value="TreeGrafter"/>
</dbReference>
<keyword evidence="6" id="KW-0378">Hydrolase</keyword>
<dbReference type="SMART" id="SM00487">
    <property type="entry name" value="DEXDc"/>
    <property type="match status" value="1"/>
</dbReference>
<dbReference type="Pfam" id="PF18395">
    <property type="entry name" value="Cas3_C"/>
    <property type="match status" value="1"/>
</dbReference>
<evidence type="ECO:0000256" key="7">
    <source>
        <dbReference type="ARBA" id="ARBA00022806"/>
    </source>
</evidence>
<dbReference type="Gene3D" id="3.40.50.300">
    <property type="entry name" value="P-loop containing nucleotide triphosphate hydrolases"/>
    <property type="match status" value="2"/>
</dbReference>
<organism evidence="11 12">
    <name type="scientific">Stomatobaculum longum</name>
    <dbReference type="NCBI Taxonomy" id="796942"/>
    <lineage>
        <taxon>Bacteria</taxon>
        <taxon>Bacillati</taxon>
        <taxon>Bacillota</taxon>
        <taxon>Clostridia</taxon>
        <taxon>Lachnospirales</taxon>
        <taxon>Lachnospiraceae</taxon>
        <taxon>Stomatobaculum</taxon>
    </lineage>
</organism>
<dbReference type="GeneID" id="86941280"/>
<evidence type="ECO:0000256" key="8">
    <source>
        <dbReference type="ARBA" id="ARBA00022840"/>
    </source>
</evidence>
<keyword evidence="8" id="KW-0067">ATP-binding</keyword>
<dbReference type="PROSITE" id="PS51643">
    <property type="entry name" value="HD_CAS3"/>
    <property type="match status" value="1"/>
</dbReference>
<keyword evidence="12" id="KW-1185">Reference proteome</keyword>
<dbReference type="InterPro" id="IPR006474">
    <property type="entry name" value="Helicase_Cas3_CRISPR-ass_core"/>
</dbReference>
<dbReference type="Pfam" id="PF00270">
    <property type="entry name" value="DEAD"/>
    <property type="match status" value="1"/>
</dbReference>
<feature type="domain" description="HD Cas3-type" evidence="10">
    <location>
        <begin position="18"/>
        <end position="221"/>
    </location>
</feature>
<evidence type="ECO:0000259" key="10">
    <source>
        <dbReference type="PROSITE" id="PS51643"/>
    </source>
</evidence>
<dbReference type="PANTHER" id="PTHR47963:SF9">
    <property type="entry name" value="CRISPR-ASSOCIATED ENDONUCLEASE_HELICASE CAS3"/>
    <property type="match status" value="1"/>
</dbReference>
<evidence type="ECO:0000313" key="11">
    <source>
        <dbReference type="EMBL" id="EHO16226.1"/>
    </source>
</evidence>
<dbReference type="EMBL" id="AGEL01000010">
    <property type="protein sequence ID" value="EHO16226.1"/>
    <property type="molecule type" value="Genomic_DNA"/>
</dbReference>
<proteinExistence type="inferred from homology"/>
<reference evidence="11 12" key="1">
    <citation type="submission" date="2011-10" db="EMBL/GenBank/DDBJ databases">
        <title>The Genome Sequence of Lachnospiraceae bacterium ACC2.</title>
        <authorList>
            <consortium name="The Broad Institute Genome Sequencing Platform"/>
            <person name="Earl A."/>
            <person name="Ward D."/>
            <person name="Feldgarden M."/>
            <person name="Gevers D."/>
            <person name="Sizova M."/>
            <person name="Hazen A."/>
            <person name="Epstein S."/>
            <person name="Young S.K."/>
            <person name="Zeng Q."/>
            <person name="Gargeya S."/>
            <person name="Fitzgerald M."/>
            <person name="Haas B."/>
            <person name="Abouelleil A."/>
            <person name="Alvarado L."/>
            <person name="Arachchi H.M."/>
            <person name="Berlin A."/>
            <person name="Brown A."/>
            <person name="Chapman S.B."/>
            <person name="Chen Z."/>
            <person name="Dunbar C."/>
            <person name="Freedman E."/>
            <person name="Gearin G."/>
            <person name="Goldberg J."/>
            <person name="Griggs A."/>
            <person name="Gujja S."/>
            <person name="Heiman D."/>
            <person name="Howarth C."/>
            <person name="Larson L."/>
            <person name="Lui A."/>
            <person name="MacDonald P.J.P."/>
            <person name="Montmayeur A."/>
            <person name="Murphy C."/>
            <person name="Neiman D."/>
            <person name="Pearson M."/>
            <person name="Priest M."/>
            <person name="Roberts A."/>
            <person name="Saif S."/>
            <person name="Shea T."/>
            <person name="Shenoy N."/>
            <person name="Sisk P."/>
            <person name="Stolte C."/>
            <person name="Sykes S."/>
            <person name="Wortman J."/>
            <person name="Nusbaum C."/>
            <person name="Birren B."/>
        </authorList>
    </citation>
    <scope>NUCLEOTIDE SEQUENCE [LARGE SCALE GENOMIC DNA]</scope>
    <source>
        <strain evidence="11 12">ACC2</strain>
    </source>
</reference>
<evidence type="ECO:0000256" key="3">
    <source>
        <dbReference type="ARBA" id="ARBA00022722"/>
    </source>
</evidence>
<dbReference type="RefSeq" id="WP_009533379.1">
    <property type="nucleotide sequence ID" value="NZ_JH590863.1"/>
</dbReference>
<comment type="caution">
    <text evidence="11">The sequence shown here is derived from an EMBL/GenBank/DDBJ whole genome shotgun (WGS) entry which is preliminary data.</text>
</comment>
<dbReference type="InterPro" id="IPR038257">
    <property type="entry name" value="CRISPR-assoc_Cas3_HD_sf"/>
</dbReference>
<dbReference type="AlphaFoldDB" id="A0AA37DFW0"/>
<sequence length="935" mass="105541">MNVSKLMRSLAAKTNPNDSAQWLPLWMHARDTAGIMKKLWKHWLPAAVRREICGGSEEALQENEALFQKVCVFLGMAHDIGKATAVFQARILEMLPEVRERLAEEGLEIADIKTFTDPSAVAHALAGQVILQQRGVNEGICEIVGAHHGKPQEAVSESTFDGHLVNFRGKDSDATLWVEIWDAFLRYALEVSGIQDASIIPELSGPQRVLLSGLLVMADWVASNQFYHPTISIDELGREDMYPKRTRSAWKKLKLPAVWSAELGGMDEAAFAENFSFPPNELQKAVLEISEAVSSPGILIVEAQMGVGKTEAALAAAETFAGKCGSGGLFFGLPTQATANGIFPRIRTWAEEQVAVQGESKEKLSIRLAHGKAELNQDYADLLEAGKGEFTGEACIGEDEDKALVVHSFFRGRKQVLLSDFVIATVDQILMAALKQKHLMLRHLGMAGKIVIIDEVHAYDAYMNVYLERALSWLGAYHVPVILLSATLPASRRIDFVDAYLNTSKREIREREKRFTQGEEADWRYSRAYPLLTWTDGKEVHQRGLQLQSVSRSVAIRRVKESGRIQILQEKLRDGGCAIVILSTIRRAQEFAKEVRGQMPDADIVLLHSAFLMPDRAARERELLQKLGKRSTKAERDHLIVIGTSVLEQSLDIDGDVMLTDLCPMDLLLQRLGRLHRHPIHDNMRPEQLKAAQCYVIEPDEDAFESGTRAIYGDYLLMRTRKRLPDKITLPTDIPNLVQDCYDDREPDWETEADKEMYGKAKKEEANKTGHKKTKADSYCLDKPRRSLENWISNVETKLDEEEAEAQVRDSENSIEVLLFVQKGNEIHYLPWQHEGQRLSVERIPSPEEKRDLLRQSVKLPSALCREYQIKKTLDALKPMNELVLSGEWKHDPMLREESFLLLNEQLETELAGFRLWYSKEEGLFYEKGAADDKT</sequence>
<dbReference type="InterPro" id="IPR054712">
    <property type="entry name" value="Cas3-like_dom"/>
</dbReference>
<protein>
    <submittedName>
        <fullName evidence="11">CRISPR-associated helicase cas3</fullName>
    </submittedName>
</protein>
<dbReference type="NCBIfam" id="TIGR01596">
    <property type="entry name" value="cas3_HD"/>
    <property type="match status" value="1"/>
</dbReference>
<dbReference type="Pfam" id="PF18019">
    <property type="entry name" value="Cas3_HD"/>
    <property type="match status" value="1"/>
</dbReference>
<dbReference type="GO" id="GO:0003724">
    <property type="term" value="F:RNA helicase activity"/>
    <property type="evidence" value="ECO:0007669"/>
    <property type="project" value="TreeGrafter"/>
</dbReference>
<dbReference type="GO" id="GO:0046872">
    <property type="term" value="F:metal ion binding"/>
    <property type="evidence" value="ECO:0007669"/>
    <property type="project" value="UniProtKB-KW"/>
</dbReference>
<comment type="similarity">
    <text evidence="2">In the central section; belongs to the CRISPR-associated helicase Cas3 family.</text>
</comment>
<keyword evidence="4" id="KW-0479">Metal-binding</keyword>
<dbReference type="InterPro" id="IPR027417">
    <property type="entry name" value="P-loop_NTPase"/>
</dbReference>
<dbReference type="NCBIfam" id="TIGR01587">
    <property type="entry name" value="cas3_core"/>
    <property type="match status" value="1"/>
</dbReference>
<dbReference type="GO" id="GO:0005524">
    <property type="term" value="F:ATP binding"/>
    <property type="evidence" value="ECO:0007669"/>
    <property type="project" value="UniProtKB-KW"/>
</dbReference>
<dbReference type="InterPro" id="IPR006483">
    <property type="entry name" value="CRISPR-assoc_Cas3_HD"/>
</dbReference>